<dbReference type="InterPro" id="IPR011990">
    <property type="entry name" value="TPR-like_helical_dom_sf"/>
</dbReference>
<accession>A0A066Z1I8</accession>
<proteinExistence type="predicted"/>
<dbReference type="HOGENOM" id="CLU_682923_0_0_11"/>
<feature type="region of interest" description="Disordered" evidence="1">
    <location>
        <begin position="1"/>
        <end position="23"/>
    </location>
</feature>
<organism evidence="2 3">
    <name type="scientific">Kitasatospora cheerisanensis KCTC 2395</name>
    <dbReference type="NCBI Taxonomy" id="1348663"/>
    <lineage>
        <taxon>Bacteria</taxon>
        <taxon>Bacillati</taxon>
        <taxon>Actinomycetota</taxon>
        <taxon>Actinomycetes</taxon>
        <taxon>Kitasatosporales</taxon>
        <taxon>Streptomycetaceae</taxon>
        <taxon>Kitasatospora</taxon>
    </lineage>
</organism>
<comment type="caution">
    <text evidence="2">The sequence shown here is derived from an EMBL/GenBank/DDBJ whole genome shotgun (WGS) entry which is preliminary data.</text>
</comment>
<feature type="compositionally biased region" description="Low complexity" evidence="1">
    <location>
        <begin position="382"/>
        <end position="403"/>
    </location>
</feature>
<dbReference type="Gene3D" id="1.25.40.10">
    <property type="entry name" value="Tetratricopeptide repeat domain"/>
    <property type="match status" value="1"/>
</dbReference>
<dbReference type="AlphaFoldDB" id="A0A066Z1I8"/>
<gene>
    <name evidence="2" type="ORF">KCH_05590</name>
</gene>
<protein>
    <submittedName>
        <fullName evidence="2">Uncharacterized protein</fullName>
    </submittedName>
</protein>
<dbReference type="EMBL" id="JNBY01000022">
    <property type="protein sequence ID" value="KDN87638.1"/>
    <property type="molecule type" value="Genomic_DNA"/>
</dbReference>
<sequence>MMTVLATDTGRDDAGPAPDPAETGRQLRELAALAPEPRRDAVAELAEAEGQDLLGAALAWAVAQEDPWTAGADAGVLAAVLEAMAGGIVAAVGVGNKVNRRAKLLLEAWAQLLRAVECDAAGNRAEAHRRFLLARQYGESAGEWRCAVLAALGTAVCGSAAHTARAEELVPHLEPAVAELERFLGRELPELREGLWLRYEAFELVAAAADAERPEQVVELTAPWLERRAPGALVELAAAWRRELWRLLEEGAADRAVLRAEWGDRLVARADPGSPFRYWLAECFAQAGDWDRTAAVVERLRAEHPDDGPGLLRRLARAHGHAGRRRTAIDLLRSGLSDPPTAAEEEVLRTLVLMLMEEDSPEAARWEAELVRLAGTGVRELASAMPRPAPNRSAPSPGSRTGG</sequence>
<dbReference type="SUPFAM" id="SSF48452">
    <property type="entry name" value="TPR-like"/>
    <property type="match status" value="1"/>
</dbReference>
<reference evidence="2 3" key="1">
    <citation type="submission" date="2014-05" db="EMBL/GenBank/DDBJ databases">
        <title>Draft Genome Sequence of Kitasatospora cheerisanensis KCTC 2395.</title>
        <authorList>
            <person name="Nam D.H."/>
        </authorList>
    </citation>
    <scope>NUCLEOTIDE SEQUENCE [LARGE SCALE GENOMIC DNA]</scope>
    <source>
        <strain evidence="2 3">KCTC 2395</strain>
    </source>
</reference>
<dbReference type="PATRIC" id="fig|1348663.4.peg.530"/>
<evidence type="ECO:0000256" key="1">
    <source>
        <dbReference type="SAM" id="MobiDB-lite"/>
    </source>
</evidence>
<evidence type="ECO:0000313" key="2">
    <source>
        <dbReference type="EMBL" id="KDN87638.1"/>
    </source>
</evidence>
<feature type="region of interest" description="Disordered" evidence="1">
    <location>
        <begin position="380"/>
        <end position="403"/>
    </location>
</feature>
<name>A0A066Z1I8_9ACTN</name>
<keyword evidence="3" id="KW-1185">Reference proteome</keyword>
<evidence type="ECO:0000313" key="3">
    <source>
        <dbReference type="Proteomes" id="UP000027178"/>
    </source>
</evidence>
<dbReference type="Proteomes" id="UP000027178">
    <property type="component" value="Unassembled WGS sequence"/>
</dbReference>